<name>A0ACC2V1E5_9TREE</name>
<evidence type="ECO:0000313" key="1">
    <source>
        <dbReference type="EMBL" id="KAJ9093158.1"/>
    </source>
</evidence>
<organism evidence="1 2">
    <name type="scientific">Naganishia friedmannii</name>
    <dbReference type="NCBI Taxonomy" id="89922"/>
    <lineage>
        <taxon>Eukaryota</taxon>
        <taxon>Fungi</taxon>
        <taxon>Dikarya</taxon>
        <taxon>Basidiomycota</taxon>
        <taxon>Agaricomycotina</taxon>
        <taxon>Tremellomycetes</taxon>
        <taxon>Filobasidiales</taxon>
        <taxon>Filobasidiaceae</taxon>
        <taxon>Naganishia</taxon>
    </lineage>
</organism>
<dbReference type="EMBL" id="JASBWT010000032">
    <property type="protein sequence ID" value="KAJ9093158.1"/>
    <property type="molecule type" value="Genomic_DNA"/>
</dbReference>
<proteinExistence type="predicted"/>
<comment type="caution">
    <text evidence="1">The sequence shown here is derived from an EMBL/GenBank/DDBJ whole genome shotgun (WGS) entry which is preliminary data.</text>
</comment>
<evidence type="ECO:0000313" key="2">
    <source>
        <dbReference type="Proteomes" id="UP001227268"/>
    </source>
</evidence>
<sequence>MVHELLLHVPLKACLRIQSTQLTSLEHIVRKVKGVATMFVEKWKAITAAVWSDYDESRSRSLRIKAAVPIQKTVNRSP</sequence>
<reference evidence="1" key="1">
    <citation type="submission" date="2023-04" db="EMBL/GenBank/DDBJ databases">
        <title>Draft Genome sequencing of Naganishia species isolated from polar environments using Oxford Nanopore Technology.</title>
        <authorList>
            <person name="Leo P."/>
            <person name="Venkateswaran K."/>
        </authorList>
    </citation>
    <scope>NUCLEOTIDE SEQUENCE</scope>
    <source>
        <strain evidence="1">MNA-CCFEE 5423</strain>
    </source>
</reference>
<gene>
    <name evidence="1" type="ORF">QFC21_006474</name>
</gene>
<dbReference type="Proteomes" id="UP001227268">
    <property type="component" value="Unassembled WGS sequence"/>
</dbReference>
<accession>A0ACC2V1E5</accession>
<keyword evidence="2" id="KW-1185">Reference proteome</keyword>
<protein>
    <submittedName>
        <fullName evidence="1">Uncharacterized protein</fullName>
    </submittedName>
</protein>